<proteinExistence type="predicted"/>
<evidence type="ECO:0000313" key="3">
    <source>
        <dbReference type="Proteomes" id="UP001160148"/>
    </source>
</evidence>
<evidence type="ECO:0000313" key="2">
    <source>
        <dbReference type="EMBL" id="CAI6350022.1"/>
    </source>
</evidence>
<protein>
    <submittedName>
        <fullName evidence="2">Uncharacterized protein</fullName>
    </submittedName>
</protein>
<feature type="compositionally biased region" description="Low complexity" evidence="1">
    <location>
        <begin position="78"/>
        <end position="89"/>
    </location>
</feature>
<accession>A0AAV0W2M1</accession>
<sequence>MTGPEHAFRGRHSARPPAERSWPVGEARHKSPASPPPLYRSTTVIVSTSQSSERRCSLLQCVVPRSHSLSVRYPTQPSHSGSSRSSQRRTCVQLIFRSHDPNSRRVRFDKRLRNEKNNKTVNSSKPVVRLQGI</sequence>
<dbReference type="EMBL" id="CARXXK010000001">
    <property type="protein sequence ID" value="CAI6350022.1"/>
    <property type="molecule type" value="Genomic_DNA"/>
</dbReference>
<gene>
    <name evidence="2" type="ORF">MEUPH1_LOCUS6524</name>
</gene>
<comment type="caution">
    <text evidence="2">The sequence shown here is derived from an EMBL/GenBank/DDBJ whole genome shotgun (WGS) entry which is preliminary data.</text>
</comment>
<dbReference type="Proteomes" id="UP001160148">
    <property type="component" value="Unassembled WGS sequence"/>
</dbReference>
<name>A0AAV0W2M1_9HEMI</name>
<evidence type="ECO:0000256" key="1">
    <source>
        <dbReference type="SAM" id="MobiDB-lite"/>
    </source>
</evidence>
<dbReference type="AlphaFoldDB" id="A0AAV0W2M1"/>
<feature type="region of interest" description="Disordered" evidence="1">
    <location>
        <begin position="1"/>
        <end position="51"/>
    </location>
</feature>
<feature type="compositionally biased region" description="Polar residues" evidence="1">
    <location>
        <begin position="68"/>
        <end position="77"/>
    </location>
</feature>
<reference evidence="2 3" key="1">
    <citation type="submission" date="2023-01" db="EMBL/GenBank/DDBJ databases">
        <authorList>
            <person name="Whitehead M."/>
        </authorList>
    </citation>
    <scope>NUCLEOTIDE SEQUENCE [LARGE SCALE GENOMIC DNA]</scope>
</reference>
<organism evidence="2 3">
    <name type="scientific">Macrosiphum euphorbiae</name>
    <name type="common">potato aphid</name>
    <dbReference type="NCBI Taxonomy" id="13131"/>
    <lineage>
        <taxon>Eukaryota</taxon>
        <taxon>Metazoa</taxon>
        <taxon>Ecdysozoa</taxon>
        <taxon>Arthropoda</taxon>
        <taxon>Hexapoda</taxon>
        <taxon>Insecta</taxon>
        <taxon>Pterygota</taxon>
        <taxon>Neoptera</taxon>
        <taxon>Paraneoptera</taxon>
        <taxon>Hemiptera</taxon>
        <taxon>Sternorrhyncha</taxon>
        <taxon>Aphidomorpha</taxon>
        <taxon>Aphidoidea</taxon>
        <taxon>Aphididae</taxon>
        <taxon>Macrosiphini</taxon>
        <taxon>Macrosiphum</taxon>
    </lineage>
</organism>
<feature type="compositionally biased region" description="Low complexity" evidence="1">
    <location>
        <begin position="41"/>
        <end position="51"/>
    </location>
</feature>
<feature type="region of interest" description="Disordered" evidence="1">
    <location>
        <begin position="68"/>
        <end position="89"/>
    </location>
</feature>
<keyword evidence="3" id="KW-1185">Reference proteome</keyword>